<dbReference type="PANTHER" id="PTHR45953:SF1">
    <property type="entry name" value="IDURONATE 2-SULFATASE"/>
    <property type="match status" value="1"/>
</dbReference>
<feature type="signal peptide" evidence="8">
    <location>
        <begin position="1"/>
        <end position="36"/>
    </location>
</feature>
<feature type="chain" id="PRO_5016388548" description="Sulfatase N-terminal domain-containing protein" evidence="8">
    <location>
        <begin position="37"/>
        <end position="522"/>
    </location>
</feature>
<dbReference type="InterPro" id="IPR000917">
    <property type="entry name" value="Sulfatase_N"/>
</dbReference>
<dbReference type="InterPro" id="IPR017850">
    <property type="entry name" value="Alkaline_phosphatase_core_sf"/>
</dbReference>
<evidence type="ECO:0000259" key="9">
    <source>
        <dbReference type="Pfam" id="PF00884"/>
    </source>
</evidence>
<dbReference type="PANTHER" id="PTHR45953">
    <property type="entry name" value="IDURONATE 2-SULFATASE"/>
    <property type="match status" value="1"/>
</dbReference>
<evidence type="ECO:0000256" key="7">
    <source>
        <dbReference type="SAM" id="MobiDB-lite"/>
    </source>
</evidence>
<proteinExistence type="inferred from homology"/>
<accession>A0A317ZGF8</accession>
<dbReference type="AlphaFoldDB" id="A0A317ZGF8"/>
<keyword evidence="5" id="KW-0378">Hydrolase</keyword>
<gene>
    <name evidence="10" type="ORF">DDZ13_05860</name>
</gene>
<keyword evidence="3" id="KW-0479">Metal-binding</keyword>
<dbReference type="CDD" id="cd16030">
    <property type="entry name" value="iduronate-2-sulfatase"/>
    <property type="match status" value="1"/>
</dbReference>
<dbReference type="EMBL" id="QHJQ01000003">
    <property type="protein sequence ID" value="PXA04695.1"/>
    <property type="molecule type" value="Genomic_DNA"/>
</dbReference>
<dbReference type="InterPro" id="IPR035874">
    <property type="entry name" value="IDS"/>
</dbReference>
<feature type="domain" description="Sulfatase N-terminal" evidence="9">
    <location>
        <begin position="48"/>
        <end position="411"/>
    </location>
</feature>
<organism evidence="10 11">
    <name type="scientific">Coraliomargarita sinensis</name>
    <dbReference type="NCBI Taxonomy" id="2174842"/>
    <lineage>
        <taxon>Bacteria</taxon>
        <taxon>Pseudomonadati</taxon>
        <taxon>Verrucomicrobiota</taxon>
        <taxon>Opitutia</taxon>
        <taxon>Puniceicoccales</taxon>
        <taxon>Coraliomargaritaceae</taxon>
        <taxon>Coraliomargarita</taxon>
    </lineage>
</organism>
<protein>
    <recommendedName>
        <fullName evidence="9">Sulfatase N-terminal domain-containing protein</fullName>
    </recommendedName>
</protein>
<dbReference type="SUPFAM" id="SSF53649">
    <property type="entry name" value="Alkaline phosphatase-like"/>
    <property type="match status" value="1"/>
</dbReference>
<keyword evidence="6" id="KW-0106">Calcium</keyword>
<dbReference type="GO" id="GO:0046872">
    <property type="term" value="F:metal ion binding"/>
    <property type="evidence" value="ECO:0007669"/>
    <property type="project" value="UniProtKB-KW"/>
</dbReference>
<name>A0A317ZGF8_9BACT</name>
<keyword evidence="4 8" id="KW-0732">Signal</keyword>
<sequence length="522" mass="58977">MSSKKHPPDSKQAQKRAMSKALICSLLLALTVSANALVAKSQEPKDHILLITIDDLNDWIGCLSDTIESRHNRKHAVGEGHPQANTPNLDRLARRGVLFTNAHCQAPICRPSRTSIFSGLRPTTSGIYGNRGEYDAEGRLRPGEQVTWMTRRFQAAGYEIFTAGKLLHRGRNEPLGGTAPSFRTNQGPYPPEKLNVPESVTPARIWDIGAYPENEEDFNDLRIAKWIAGKIREPYLPSDSPRFMALGFYNPHLPLFAPQKWFDAVPTRKEVVLSPMPENDLDDLPEIAKRIGTRVHYNQLVPWAIENEENLRRLTQAYLACTSAMDDALGEVIDALDDSDMANNTWIVVLSDHGWHLGEKNHIAKQTLWTRSTRVPMIIVPPKRIEDTPRGVRCNRPVELLDVYPSLVDALELAPATSDSELDGLSLIPWLHNPEAPKERPAITTHYAHNHSLCDDRYRYTRYADGSEELYDRLNDPHEFDNLADQVNSREDLQTVIKRLSVWIPKNEPLGPDLVNDHLHTK</sequence>
<dbReference type="GO" id="GO:0005737">
    <property type="term" value="C:cytoplasm"/>
    <property type="evidence" value="ECO:0007669"/>
    <property type="project" value="TreeGrafter"/>
</dbReference>
<dbReference type="GO" id="GO:0004423">
    <property type="term" value="F:iduronate-2-sulfatase activity"/>
    <property type="evidence" value="ECO:0007669"/>
    <property type="project" value="InterPro"/>
</dbReference>
<evidence type="ECO:0000256" key="3">
    <source>
        <dbReference type="ARBA" id="ARBA00022723"/>
    </source>
</evidence>
<dbReference type="Gene3D" id="3.40.720.10">
    <property type="entry name" value="Alkaline Phosphatase, subunit A"/>
    <property type="match status" value="1"/>
</dbReference>
<dbReference type="Proteomes" id="UP000247099">
    <property type="component" value="Unassembled WGS sequence"/>
</dbReference>
<comment type="caution">
    <text evidence="10">The sequence shown here is derived from an EMBL/GenBank/DDBJ whole genome shotgun (WGS) entry which is preliminary data.</text>
</comment>
<feature type="region of interest" description="Disordered" evidence="7">
    <location>
        <begin position="176"/>
        <end position="196"/>
    </location>
</feature>
<evidence type="ECO:0000256" key="8">
    <source>
        <dbReference type="SAM" id="SignalP"/>
    </source>
</evidence>
<reference evidence="10 11" key="1">
    <citation type="submission" date="2018-05" db="EMBL/GenBank/DDBJ databases">
        <title>Coraliomargarita sinensis sp. nov., isolated from a marine solar saltern.</title>
        <authorList>
            <person name="Zhou L.Y."/>
        </authorList>
    </citation>
    <scope>NUCLEOTIDE SEQUENCE [LARGE SCALE GENOMIC DNA]</scope>
    <source>
        <strain evidence="10 11">WN38</strain>
    </source>
</reference>
<evidence type="ECO:0000256" key="5">
    <source>
        <dbReference type="ARBA" id="ARBA00022801"/>
    </source>
</evidence>
<evidence type="ECO:0000256" key="2">
    <source>
        <dbReference type="ARBA" id="ARBA00008779"/>
    </source>
</evidence>
<dbReference type="FunCoup" id="A0A317ZGF8">
    <property type="interactions" value="164"/>
</dbReference>
<dbReference type="InParanoid" id="A0A317ZGF8"/>
<evidence type="ECO:0000313" key="11">
    <source>
        <dbReference type="Proteomes" id="UP000247099"/>
    </source>
</evidence>
<evidence type="ECO:0000256" key="6">
    <source>
        <dbReference type="ARBA" id="ARBA00022837"/>
    </source>
</evidence>
<comment type="similarity">
    <text evidence="2">Belongs to the sulfatase family.</text>
</comment>
<dbReference type="Pfam" id="PF00884">
    <property type="entry name" value="Sulfatase"/>
    <property type="match status" value="1"/>
</dbReference>
<evidence type="ECO:0000256" key="1">
    <source>
        <dbReference type="ARBA" id="ARBA00001913"/>
    </source>
</evidence>
<evidence type="ECO:0000256" key="4">
    <source>
        <dbReference type="ARBA" id="ARBA00022729"/>
    </source>
</evidence>
<comment type="cofactor">
    <cofactor evidence="1">
        <name>Ca(2+)</name>
        <dbReference type="ChEBI" id="CHEBI:29108"/>
    </cofactor>
</comment>
<evidence type="ECO:0000313" key="10">
    <source>
        <dbReference type="EMBL" id="PXA04695.1"/>
    </source>
</evidence>
<keyword evidence="11" id="KW-1185">Reference proteome</keyword>